<name>A0A167RJ26_CALVF</name>
<dbReference type="EMBL" id="KV417268">
    <property type="protein sequence ID" value="KZP00964.1"/>
    <property type="molecule type" value="Genomic_DNA"/>
</dbReference>
<keyword evidence="6" id="KW-1185">Reference proteome</keyword>
<dbReference type="SUPFAM" id="SSF51905">
    <property type="entry name" value="FAD/NAD(P)-binding domain"/>
    <property type="match status" value="1"/>
</dbReference>
<protein>
    <submittedName>
        <fullName evidence="5">Putative halogenase</fullName>
    </submittedName>
</protein>
<organism evidence="5 6">
    <name type="scientific">Calocera viscosa (strain TUFC12733)</name>
    <dbReference type="NCBI Taxonomy" id="1330018"/>
    <lineage>
        <taxon>Eukaryota</taxon>
        <taxon>Fungi</taxon>
        <taxon>Dikarya</taxon>
        <taxon>Basidiomycota</taxon>
        <taxon>Agaricomycotina</taxon>
        <taxon>Dacrymycetes</taxon>
        <taxon>Dacrymycetales</taxon>
        <taxon>Dacrymycetaceae</taxon>
        <taxon>Calocera</taxon>
    </lineage>
</organism>
<evidence type="ECO:0000313" key="5">
    <source>
        <dbReference type="EMBL" id="KZP00964.1"/>
    </source>
</evidence>
<dbReference type="PANTHER" id="PTHR43747:SF5">
    <property type="entry name" value="FAD-BINDING DOMAIN-CONTAINING PROTEIN"/>
    <property type="match status" value="1"/>
</dbReference>
<dbReference type="InterPro" id="IPR006905">
    <property type="entry name" value="Flavin_halogenase"/>
</dbReference>
<keyword evidence="3" id="KW-0503">Monooxygenase</keyword>
<dbReference type="Pfam" id="PF04820">
    <property type="entry name" value="Trp_halogenase"/>
    <property type="match status" value="2"/>
</dbReference>
<dbReference type="STRING" id="1330018.A0A167RJ26"/>
<proteinExistence type="inferred from homology"/>
<evidence type="ECO:0000256" key="4">
    <source>
        <dbReference type="ARBA" id="ARBA00049364"/>
    </source>
</evidence>
<evidence type="ECO:0000256" key="2">
    <source>
        <dbReference type="ARBA" id="ARBA00023002"/>
    </source>
</evidence>
<dbReference type="PRINTS" id="PR00420">
    <property type="entry name" value="RNGMNOXGNASE"/>
</dbReference>
<evidence type="ECO:0000313" key="6">
    <source>
        <dbReference type="Proteomes" id="UP000076738"/>
    </source>
</evidence>
<dbReference type="PANTHER" id="PTHR43747">
    <property type="entry name" value="FAD-BINDING PROTEIN"/>
    <property type="match status" value="1"/>
</dbReference>
<comment type="similarity">
    <text evidence="1">Belongs to the flavin-dependent halogenase family.</text>
</comment>
<dbReference type="GO" id="GO:0004497">
    <property type="term" value="F:monooxygenase activity"/>
    <property type="evidence" value="ECO:0007669"/>
    <property type="project" value="UniProtKB-KW"/>
</dbReference>
<dbReference type="OrthoDB" id="3340390at2759"/>
<dbReference type="Gene3D" id="3.50.50.60">
    <property type="entry name" value="FAD/NAD(P)-binding domain"/>
    <property type="match status" value="1"/>
</dbReference>
<reference evidence="5 6" key="1">
    <citation type="journal article" date="2016" name="Mol. Biol. Evol.">
        <title>Comparative Genomics of Early-Diverging Mushroom-Forming Fungi Provides Insights into the Origins of Lignocellulose Decay Capabilities.</title>
        <authorList>
            <person name="Nagy L.G."/>
            <person name="Riley R."/>
            <person name="Tritt A."/>
            <person name="Adam C."/>
            <person name="Daum C."/>
            <person name="Floudas D."/>
            <person name="Sun H."/>
            <person name="Yadav J.S."/>
            <person name="Pangilinan J."/>
            <person name="Larsson K.H."/>
            <person name="Matsuura K."/>
            <person name="Barry K."/>
            <person name="Labutti K."/>
            <person name="Kuo R."/>
            <person name="Ohm R.A."/>
            <person name="Bhattacharya S.S."/>
            <person name="Shirouzu T."/>
            <person name="Yoshinaga Y."/>
            <person name="Martin F.M."/>
            <person name="Grigoriev I.V."/>
            <person name="Hibbett D.S."/>
        </authorList>
    </citation>
    <scope>NUCLEOTIDE SEQUENCE [LARGE SCALE GENOMIC DNA]</scope>
    <source>
        <strain evidence="5 6">TUFC12733</strain>
    </source>
</reference>
<comment type="catalytic activity">
    <reaction evidence="4">
        <text>melleolide F + FADH2 + chloride + O2 = 6'-chloromelleolide F + FAD + 2 H2O + H(+)</text>
        <dbReference type="Rhea" id="RHEA:67160"/>
        <dbReference type="ChEBI" id="CHEBI:15377"/>
        <dbReference type="ChEBI" id="CHEBI:15378"/>
        <dbReference type="ChEBI" id="CHEBI:15379"/>
        <dbReference type="ChEBI" id="CHEBI:17996"/>
        <dbReference type="ChEBI" id="CHEBI:57692"/>
        <dbReference type="ChEBI" id="CHEBI:58307"/>
        <dbReference type="ChEBI" id="CHEBI:167712"/>
        <dbReference type="ChEBI" id="CHEBI:167713"/>
    </reaction>
    <physiologicalReaction direction="left-to-right" evidence="4">
        <dbReference type="Rhea" id="RHEA:67161"/>
    </physiologicalReaction>
</comment>
<evidence type="ECO:0000256" key="3">
    <source>
        <dbReference type="ARBA" id="ARBA00023033"/>
    </source>
</evidence>
<dbReference type="AlphaFoldDB" id="A0A167RJ26"/>
<dbReference type="Proteomes" id="UP000076738">
    <property type="component" value="Unassembled WGS sequence"/>
</dbReference>
<dbReference type="InterPro" id="IPR050816">
    <property type="entry name" value="Flavin-dep_Halogenase_NPB"/>
</dbReference>
<dbReference type="GO" id="GO:0140907">
    <property type="term" value="F:flavin-dependent halogenase activity"/>
    <property type="evidence" value="ECO:0007669"/>
    <property type="project" value="UniProtKB-ARBA"/>
</dbReference>
<keyword evidence="2" id="KW-0560">Oxidoreductase</keyword>
<sequence>MTSIPQHTQILVIGGGPGGSYAASVLAREGFDVVLLESAKFPRYHIGESMIPSVRFFFRLIDLDETVSKHGFLVKPGAAFKLVPTRAEGYSSFVALGMNNTSWNFKRAEIDELILRNAEKCGVKVFEQVTVAGLEFEQNDPTKRPIAAQWKRPSSNEEGVVAFDYLVDASGRNGIMSTKYLKNRRFMASLNNVACWGYWKGTERYMPGTERDNAPWFEAMQDESGWGWFIPLHDGTTSVGIVEEQAASIQKKQAAKAANSGTTMKEHYLRQMKLCPGLMKLVADAELVDDGVTPVVRSASDYSYTATNYGGDHYRLVGDAGAFIDPLFSSGYHLALTDALSAAVTIASSIRDEVSEKDCIEFHDAKVSLAFTKFLVAVLSCYSQIRQQSAAVLSDINESDFQRAFDIINPVIQGRSETPKSQHLTQDEVKKAMDFCLPLIGLGPEAPKNGAPPPEFMAQMAPVKKWLHTLTSFMDQDVINGFEVNLGRGHLGLVPVKEKEEA</sequence>
<dbReference type="InterPro" id="IPR036188">
    <property type="entry name" value="FAD/NAD-bd_sf"/>
</dbReference>
<dbReference type="GO" id="GO:0044550">
    <property type="term" value="P:secondary metabolite biosynthetic process"/>
    <property type="evidence" value="ECO:0007669"/>
    <property type="project" value="UniProtKB-ARBA"/>
</dbReference>
<evidence type="ECO:0000256" key="1">
    <source>
        <dbReference type="ARBA" id="ARBA00005706"/>
    </source>
</evidence>
<gene>
    <name evidence="5" type="ORF">CALVIDRAFT_560257</name>
</gene>
<accession>A0A167RJ26</accession>